<accession>A0A0G3XBF4</accession>
<evidence type="ECO:0000313" key="5">
    <source>
        <dbReference type="EMBL" id="AKM07971.1"/>
    </source>
</evidence>
<name>A0A0G3XBF4_9SPHN</name>
<dbReference type="PATRIC" id="fig|543877.4.peg.1938"/>
<dbReference type="InterPro" id="IPR005648">
    <property type="entry name" value="FlgD"/>
</dbReference>
<keyword evidence="5" id="KW-0966">Cell projection</keyword>
<dbReference type="AlphaFoldDB" id="A0A0G3XBF4"/>
<dbReference type="Pfam" id="PF03963">
    <property type="entry name" value="FlgD"/>
    <property type="match status" value="1"/>
</dbReference>
<evidence type="ECO:0000256" key="3">
    <source>
        <dbReference type="ARBA" id="ARBA00022795"/>
    </source>
</evidence>
<proteinExistence type="inferred from homology"/>
<dbReference type="EMBL" id="CP011805">
    <property type="protein sequence ID" value="AKM07971.1"/>
    <property type="molecule type" value="Genomic_DNA"/>
</dbReference>
<protein>
    <recommendedName>
        <fullName evidence="2">Basal-body rod modification protein FlgD</fullName>
    </recommendedName>
</protein>
<keyword evidence="5" id="KW-0282">Flagellum</keyword>
<reference evidence="5 6" key="1">
    <citation type="submission" date="2015-06" db="EMBL/GenBank/DDBJ databases">
        <authorList>
            <person name="Kim K.M."/>
        </authorList>
    </citation>
    <scope>NUCLEOTIDE SEQUENCE [LARGE SCALE GENOMIC DNA]</scope>
    <source>
        <strain evidence="5 6">KCTC 22370</strain>
    </source>
</reference>
<keyword evidence="5" id="KW-0969">Cilium</keyword>
<dbReference type="Proteomes" id="UP000037643">
    <property type="component" value="Chromosome"/>
</dbReference>
<dbReference type="KEGG" id="amx:AM2010_1909"/>
<keyword evidence="6" id="KW-1185">Reference proteome</keyword>
<comment type="similarity">
    <text evidence="1">Belongs to the FlgD family.</text>
</comment>
<sequence>MQAGPIDTMVATNQVAAAQTQTPEQSVAATDAFGLGFEDLLKIVLTQLTYQDPLKPMENFEFVSQLAQFSQIQQAQETNNALQTLVTAQASSQAASLLGKTVDVGSGTAALSGEVVAVTFGQAGPTVTIETGENQTISNLPLSAIMQIRESS</sequence>
<evidence type="ECO:0000313" key="6">
    <source>
        <dbReference type="Proteomes" id="UP000037643"/>
    </source>
</evidence>
<dbReference type="GO" id="GO:0044781">
    <property type="term" value="P:bacterial-type flagellum organization"/>
    <property type="evidence" value="ECO:0007669"/>
    <property type="project" value="UniProtKB-KW"/>
</dbReference>
<evidence type="ECO:0000256" key="4">
    <source>
        <dbReference type="ARBA" id="ARBA00024746"/>
    </source>
</evidence>
<keyword evidence="3" id="KW-1005">Bacterial flagellum biogenesis</keyword>
<evidence type="ECO:0000256" key="2">
    <source>
        <dbReference type="ARBA" id="ARBA00016013"/>
    </source>
</evidence>
<gene>
    <name evidence="5" type="ORF">AM2010_1909</name>
</gene>
<organism evidence="5 6">
    <name type="scientific">Pelagerythrobacter marensis</name>
    <dbReference type="NCBI Taxonomy" id="543877"/>
    <lineage>
        <taxon>Bacteria</taxon>
        <taxon>Pseudomonadati</taxon>
        <taxon>Pseudomonadota</taxon>
        <taxon>Alphaproteobacteria</taxon>
        <taxon>Sphingomonadales</taxon>
        <taxon>Erythrobacteraceae</taxon>
        <taxon>Pelagerythrobacter</taxon>
    </lineage>
</organism>
<comment type="function">
    <text evidence="4">Required for flagellar hook formation. May act as a scaffolding protein.</text>
</comment>
<dbReference type="RefSeq" id="WP_236699513.1">
    <property type="nucleotide sequence ID" value="NZ_CP011805.1"/>
</dbReference>
<evidence type="ECO:0000256" key="1">
    <source>
        <dbReference type="ARBA" id="ARBA00010577"/>
    </source>
</evidence>
<dbReference type="STRING" id="543877.AM2010_1909"/>